<accession>A0A8J5EW90</accession>
<evidence type="ECO:0000256" key="2">
    <source>
        <dbReference type="ARBA" id="ARBA00009183"/>
    </source>
</evidence>
<dbReference type="EMBL" id="JACMSC010000018">
    <property type="protein sequence ID" value="KAG6475479.1"/>
    <property type="molecule type" value="Genomic_DNA"/>
</dbReference>
<dbReference type="GO" id="GO:0050661">
    <property type="term" value="F:NADP binding"/>
    <property type="evidence" value="ECO:0007669"/>
    <property type="project" value="InterPro"/>
</dbReference>
<protein>
    <recommendedName>
        <fullName evidence="9">Flavin-containing monooxygenase</fullName>
        <ecNumber evidence="9">1.-.-.-</ecNumber>
    </recommendedName>
</protein>
<evidence type="ECO:0000313" key="11">
    <source>
        <dbReference type="Proteomes" id="UP000734854"/>
    </source>
</evidence>
<keyword evidence="5" id="KW-0521">NADP</keyword>
<dbReference type="SUPFAM" id="SSF51905">
    <property type="entry name" value="FAD/NAD(P)-binding domain"/>
    <property type="match status" value="2"/>
</dbReference>
<dbReference type="EC" id="1.-.-.-" evidence="9"/>
<reference evidence="10 11" key="1">
    <citation type="submission" date="2020-08" db="EMBL/GenBank/DDBJ databases">
        <title>Plant Genome Project.</title>
        <authorList>
            <person name="Zhang R.-G."/>
        </authorList>
    </citation>
    <scope>NUCLEOTIDE SEQUENCE [LARGE SCALE GENOMIC DNA]</scope>
    <source>
        <tissue evidence="10">Rhizome</tissue>
    </source>
</reference>
<evidence type="ECO:0000256" key="7">
    <source>
        <dbReference type="ARBA" id="ARBA00023033"/>
    </source>
</evidence>
<dbReference type="PANTHER" id="PTHR43539">
    <property type="entry name" value="FLAVIN-BINDING MONOOXYGENASE-LIKE PROTEIN (AFU_ORTHOLOGUE AFUA_4G09220)"/>
    <property type="match status" value="1"/>
</dbReference>
<dbReference type="FunFam" id="3.50.50.60:FF:000100">
    <property type="entry name" value="Flavin-containing monooxygenase"/>
    <property type="match status" value="1"/>
</dbReference>
<evidence type="ECO:0000256" key="8">
    <source>
        <dbReference type="ARBA" id="ARBA00047707"/>
    </source>
</evidence>
<dbReference type="Pfam" id="PF00743">
    <property type="entry name" value="FMO-like"/>
    <property type="match status" value="1"/>
</dbReference>
<evidence type="ECO:0000256" key="4">
    <source>
        <dbReference type="ARBA" id="ARBA00022827"/>
    </source>
</evidence>
<dbReference type="Gene3D" id="3.50.50.60">
    <property type="entry name" value="FAD/NAD(P)-binding domain"/>
    <property type="match status" value="1"/>
</dbReference>
<keyword evidence="4 9" id="KW-0274">FAD</keyword>
<dbReference type="Proteomes" id="UP000734854">
    <property type="component" value="Unassembled WGS sequence"/>
</dbReference>
<name>A0A8J5EW90_ZINOF</name>
<dbReference type="InterPro" id="IPR036188">
    <property type="entry name" value="FAD/NAD-bd_sf"/>
</dbReference>
<dbReference type="GO" id="GO:0004499">
    <property type="term" value="F:N,N-dimethylaniline monooxygenase activity"/>
    <property type="evidence" value="ECO:0007669"/>
    <property type="project" value="InterPro"/>
</dbReference>
<evidence type="ECO:0000256" key="1">
    <source>
        <dbReference type="ARBA" id="ARBA00001974"/>
    </source>
</evidence>
<gene>
    <name evidence="10" type="ORF">ZIOFF_064699</name>
</gene>
<evidence type="ECO:0000256" key="5">
    <source>
        <dbReference type="ARBA" id="ARBA00022857"/>
    </source>
</evidence>
<organism evidence="10 11">
    <name type="scientific">Zingiber officinale</name>
    <name type="common">Ginger</name>
    <name type="synonym">Amomum zingiber</name>
    <dbReference type="NCBI Taxonomy" id="94328"/>
    <lineage>
        <taxon>Eukaryota</taxon>
        <taxon>Viridiplantae</taxon>
        <taxon>Streptophyta</taxon>
        <taxon>Embryophyta</taxon>
        <taxon>Tracheophyta</taxon>
        <taxon>Spermatophyta</taxon>
        <taxon>Magnoliopsida</taxon>
        <taxon>Liliopsida</taxon>
        <taxon>Zingiberales</taxon>
        <taxon>Zingiberaceae</taxon>
        <taxon>Zingiber</taxon>
    </lineage>
</organism>
<evidence type="ECO:0000256" key="6">
    <source>
        <dbReference type="ARBA" id="ARBA00023002"/>
    </source>
</evidence>
<dbReference type="PANTHER" id="PTHR43539:SF49">
    <property type="entry name" value="INDOLE-3-PYRUVATE MONOOXYGENASE YUCCA7-RELATED"/>
    <property type="match status" value="1"/>
</dbReference>
<evidence type="ECO:0000256" key="3">
    <source>
        <dbReference type="ARBA" id="ARBA00022630"/>
    </source>
</evidence>
<proteinExistence type="inferred from homology"/>
<evidence type="ECO:0000256" key="9">
    <source>
        <dbReference type="RuleBase" id="RU361177"/>
    </source>
</evidence>
<keyword evidence="3 9" id="KW-0285">Flavoprotein</keyword>
<keyword evidence="6 9" id="KW-0560">Oxidoreductase</keyword>
<dbReference type="InterPro" id="IPR020946">
    <property type="entry name" value="Flavin_mOase-like"/>
</dbReference>
<sequence length="481" mass="53690">MPRRQSRVPKILLCNLVRFHIQPHYCNKSTARSMTQPSIYSPFVVHTPPNKLQVVLSSVFCLLCFDSVMSQFSGHRQARRRTKWVNGALIVGAGPSGLAVGACLRQQGLPFVILERARCVASLWQTRTYDRLRLHLPKRFCSLPGLPFPGDFPEYPTRDQFVEYLEAYARRFELSPRFGEAVTAARFDATCGMWRVRTAAEAEVEYMCHWLVVATGENAECVVPAVEGMCDFGGRVIHSGEYKSGEAFSGERVLVVGCGNSGMELCLDLCLHGAFPAMVVRDSVHVLPREALGKSTFELAVQLMKWLPLRLVDRVLLAISWMKLGDVKKLGLNRPALGPFELKFMQGKTPVLDLGTLHKIKTGKIKVIPGIKKFLHGKVELVDGRILNVDSVIFATGYRSNIHEWLQGIDLIDKDGHPTREFPNGWKGSSGLYAVGFGRTGLSGISMDAAKVAEDIGRIWREETRQAKHIIACHRRCTSQN</sequence>
<comment type="similarity">
    <text evidence="2 9">Belongs to the FMO family.</text>
</comment>
<keyword evidence="7 9" id="KW-0503">Monooxygenase</keyword>
<comment type="catalytic activity">
    <reaction evidence="8">
        <text>indole-3-pyruvate + NADPH + O2 + H(+) = (indol-3-yl)acetate + CO2 + NADP(+) + H2O</text>
        <dbReference type="Rhea" id="RHEA:34331"/>
        <dbReference type="ChEBI" id="CHEBI:15377"/>
        <dbReference type="ChEBI" id="CHEBI:15378"/>
        <dbReference type="ChEBI" id="CHEBI:15379"/>
        <dbReference type="ChEBI" id="CHEBI:16526"/>
        <dbReference type="ChEBI" id="CHEBI:17640"/>
        <dbReference type="ChEBI" id="CHEBI:30854"/>
        <dbReference type="ChEBI" id="CHEBI:57783"/>
        <dbReference type="ChEBI" id="CHEBI:58349"/>
        <dbReference type="EC" id="1.14.13.168"/>
    </reaction>
</comment>
<dbReference type="AlphaFoldDB" id="A0A8J5EW90"/>
<dbReference type="PRINTS" id="PR00469">
    <property type="entry name" value="PNDRDTASEII"/>
</dbReference>
<dbReference type="GO" id="GO:0103075">
    <property type="term" value="F:indole-3-pyruvate monooxygenase activity"/>
    <property type="evidence" value="ECO:0007669"/>
    <property type="project" value="UniProtKB-EC"/>
</dbReference>
<comment type="caution">
    <text evidence="10">The sequence shown here is derived from an EMBL/GenBank/DDBJ whole genome shotgun (WGS) entry which is preliminary data.</text>
</comment>
<dbReference type="GO" id="GO:0009851">
    <property type="term" value="P:auxin biosynthetic process"/>
    <property type="evidence" value="ECO:0007669"/>
    <property type="project" value="UniProtKB-ARBA"/>
</dbReference>
<dbReference type="InterPro" id="IPR050982">
    <property type="entry name" value="Auxin_biosynth/cation_transpt"/>
</dbReference>
<evidence type="ECO:0000313" key="10">
    <source>
        <dbReference type="EMBL" id="KAG6475479.1"/>
    </source>
</evidence>
<dbReference type="GO" id="GO:0050660">
    <property type="term" value="F:flavin adenine dinucleotide binding"/>
    <property type="evidence" value="ECO:0007669"/>
    <property type="project" value="InterPro"/>
</dbReference>
<keyword evidence="11" id="KW-1185">Reference proteome</keyword>
<comment type="cofactor">
    <cofactor evidence="1 9">
        <name>FAD</name>
        <dbReference type="ChEBI" id="CHEBI:57692"/>
    </cofactor>
</comment>